<organism evidence="5 6">
    <name type="scientific">Platanthera guangdongensis</name>
    <dbReference type="NCBI Taxonomy" id="2320717"/>
    <lineage>
        <taxon>Eukaryota</taxon>
        <taxon>Viridiplantae</taxon>
        <taxon>Streptophyta</taxon>
        <taxon>Embryophyta</taxon>
        <taxon>Tracheophyta</taxon>
        <taxon>Spermatophyta</taxon>
        <taxon>Magnoliopsida</taxon>
        <taxon>Liliopsida</taxon>
        <taxon>Asparagales</taxon>
        <taxon>Orchidaceae</taxon>
        <taxon>Orchidoideae</taxon>
        <taxon>Orchideae</taxon>
        <taxon>Orchidinae</taxon>
        <taxon>Platanthera</taxon>
    </lineage>
</organism>
<dbReference type="SMART" id="SM00733">
    <property type="entry name" value="Mterf"/>
    <property type="match status" value="3"/>
</dbReference>
<dbReference type="Gene3D" id="1.25.70.10">
    <property type="entry name" value="Transcription termination factor 3, mitochondrial"/>
    <property type="match status" value="1"/>
</dbReference>
<protein>
    <submittedName>
        <fullName evidence="5">Uncharacterized protein</fullName>
    </submittedName>
</protein>
<keyword evidence="2" id="KW-0806">Transcription termination</keyword>
<evidence type="ECO:0000256" key="2">
    <source>
        <dbReference type="ARBA" id="ARBA00022472"/>
    </source>
</evidence>
<evidence type="ECO:0000313" key="6">
    <source>
        <dbReference type="Proteomes" id="UP001412067"/>
    </source>
</evidence>
<dbReference type="PANTHER" id="PTHR13068">
    <property type="entry name" value="CGI-12 PROTEIN-RELATED"/>
    <property type="match status" value="1"/>
</dbReference>
<gene>
    <name evidence="5" type="ORF">KSP40_PGU002098</name>
</gene>
<sequence length="525" mass="58857">MSAYRAQASSSRARPKMRWTPPAAHGPIMRPFAPRRPPPFSSPTRRRPSSSIRQVFFVIDRPLPQPAGLLRRLGISDLGHYPDSKQLIDAAAEGDAITDGKLADLDAVVGGEGFVELEHKVAVVADVLADGRVSRHRHRAVPESVVLGDNTADLDEVDAEAVVVEVVVLVGVDEVDNALLRLRDVGAPLPFERIKEMTSEMVEALLSLRRKLCLLDDEGLCKQGKQKTLPIMTCILEKYNSKIKSGLNRIRAKPTCIGLGKNKSTSKAIWVVSANKEQLQERFDCLIGLGIEHSMLCRMIATAPKLLNQSRDMLLEKTKYLCHDLGYRIEYLNTFPALLFFNLENRIKPRYKILNWLRDFGLMKKPFAPATVVATSEKRFIFTLSIIHPEAPKLWLEFFSSQKGDNGDADMSVWVFCAEVRFEEIEREREEEGASARARCVSFGEIRRLPRVAGRIGKVEAGDSKTSERESYFAGVEAGGGEGFPKSCKTTPDLRKTLHKELSQTQKKQLWRLEKRFSSRQSCAK</sequence>
<evidence type="ECO:0000256" key="1">
    <source>
        <dbReference type="ARBA" id="ARBA00007692"/>
    </source>
</evidence>
<accession>A0ABR2MP18</accession>
<feature type="compositionally biased region" description="Low complexity" evidence="4">
    <location>
        <begin position="1"/>
        <end position="12"/>
    </location>
</feature>
<dbReference type="EMBL" id="JBBWWR010000005">
    <property type="protein sequence ID" value="KAK8965806.1"/>
    <property type="molecule type" value="Genomic_DNA"/>
</dbReference>
<feature type="region of interest" description="Disordered" evidence="4">
    <location>
        <begin position="1"/>
        <end position="48"/>
    </location>
</feature>
<keyword evidence="2" id="KW-0805">Transcription regulation</keyword>
<evidence type="ECO:0000256" key="3">
    <source>
        <dbReference type="ARBA" id="ARBA00022946"/>
    </source>
</evidence>
<evidence type="ECO:0000313" key="5">
    <source>
        <dbReference type="EMBL" id="KAK8965806.1"/>
    </source>
</evidence>
<reference evidence="5 6" key="1">
    <citation type="journal article" date="2022" name="Nat. Plants">
        <title>Genomes of leafy and leafless Platanthera orchids illuminate the evolution of mycoheterotrophy.</title>
        <authorList>
            <person name="Li M.H."/>
            <person name="Liu K.W."/>
            <person name="Li Z."/>
            <person name="Lu H.C."/>
            <person name="Ye Q.L."/>
            <person name="Zhang D."/>
            <person name="Wang J.Y."/>
            <person name="Li Y.F."/>
            <person name="Zhong Z.M."/>
            <person name="Liu X."/>
            <person name="Yu X."/>
            <person name="Liu D.K."/>
            <person name="Tu X.D."/>
            <person name="Liu B."/>
            <person name="Hao Y."/>
            <person name="Liao X.Y."/>
            <person name="Jiang Y.T."/>
            <person name="Sun W.H."/>
            <person name="Chen J."/>
            <person name="Chen Y.Q."/>
            <person name="Ai Y."/>
            <person name="Zhai J.W."/>
            <person name="Wu S.S."/>
            <person name="Zhou Z."/>
            <person name="Hsiao Y.Y."/>
            <person name="Wu W.L."/>
            <person name="Chen Y.Y."/>
            <person name="Lin Y.F."/>
            <person name="Hsu J.L."/>
            <person name="Li C.Y."/>
            <person name="Wang Z.W."/>
            <person name="Zhao X."/>
            <person name="Zhong W.Y."/>
            <person name="Ma X.K."/>
            <person name="Ma L."/>
            <person name="Huang J."/>
            <person name="Chen G.Z."/>
            <person name="Huang M.Z."/>
            <person name="Huang L."/>
            <person name="Peng D.H."/>
            <person name="Luo Y.B."/>
            <person name="Zou S.Q."/>
            <person name="Chen S.P."/>
            <person name="Lan S."/>
            <person name="Tsai W.C."/>
            <person name="Van de Peer Y."/>
            <person name="Liu Z.J."/>
        </authorList>
    </citation>
    <scope>NUCLEOTIDE SEQUENCE [LARGE SCALE GENOMIC DNA]</scope>
    <source>
        <strain evidence="5">Lor288</strain>
    </source>
</reference>
<evidence type="ECO:0000256" key="4">
    <source>
        <dbReference type="SAM" id="MobiDB-lite"/>
    </source>
</evidence>
<comment type="similarity">
    <text evidence="1">Belongs to the mTERF family.</text>
</comment>
<dbReference type="PANTHER" id="PTHR13068:SF113">
    <property type="entry name" value="TRANSCRIPTION TERMINATION FACTOR MTEF18, MITOCHONDRIAL"/>
    <property type="match status" value="1"/>
</dbReference>
<comment type="caution">
    <text evidence="5">The sequence shown here is derived from an EMBL/GenBank/DDBJ whole genome shotgun (WGS) entry which is preliminary data.</text>
</comment>
<dbReference type="InterPro" id="IPR038538">
    <property type="entry name" value="MTERF_sf"/>
</dbReference>
<keyword evidence="2" id="KW-0804">Transcription</keyword>
<keyword evidence="6" id="KW-1185">Reference proteome</keyword>
<proteinExistence type="inferred from homology"/>
<name>A0ABR2MP18_9ASPA</name>
<dbReference type="InterPro" id="IPR003690">
    <property type="entry name" value="MTERF"/>
</dbReference>
<dbReference type="Proteomes" id="UP001412067">
    <property type="component" value="Unassembled WGS sequence"/>
</dbReference>
<dbReference type="Pfam" id="PF02536">
    <property type="entry name" value="mTERF"/>
    <property type="match status" value="1"/>
</dbReference>
<keyword evidence="3" id="KW-0809">Transit peptide</keyword>